<sequence>MKARIPELLQPCPMALDDIPNMLQQSPKQHDTYPLQQHQAFSHPMQNMAGRIFFWWGMCKISDKDKG</sequence>
<gene>
    <name evidence="1" type="ORF">H5410_007131</name>
</gene>
<dbReference type="EMBL" id="JACXVP010000002">
    <property type="protein sequence ID" value="KAG5621913.1"/>
    <property type="molecule type" value="Genomic_DNA"/>
</dbReference>
<protein>
    <submittedName>
        <fullName evidence="1">Uncharacterized protein</fullName>
    </submittedName>
</protein>
<name>A0A9J6ABR7_SOLCO</name>
<dbReference type="AlphaFoldDB" id="A0A9J6ABR7"/>
<keyword evidence="2" id="KW-1185">Reference proteome</keyword>
<evidence type="ECO:0000313" key="1">
    <source>
        <dbReference type="EMBL" id="KAG5621913.1"/>
    </source>
</evidence>
<evidence type="ECO:0000313" key="2">
    <source>
        <dbReference type="Proteomes" id="UP000824120"/>
    </source>
</evidence>
<proteinExistence type="predicted"/>
<accession>A0A9J6ABR7</accession>
<reference evidence="1 2" key="1">
    <citation type="submission" date="2020-09" db="EMBL/GenBank/DDBJ databases">
        <title>De no assembly of potato wild relative species, Solanum commersonii.</title>
        <authorList>
            <person name="Cho K."/>
        </authorList>
    </citation>
    <scope>NUCLEOTIDE SEQUENCE [LARGE SCALE GENOMIC DNA]</scope>
    <source>
        <strain evidence="1">LZ3.2</strain>
        <tissue evidence="1">Leaf</tissue>
    </source>
</reference>
<comment type="caution">
    <text evidence="1">The sequence shown here is derived from an EMBL/GenBank/DDBJ whole genome shotgun (WGS) entry which is preliminary data.</text>
</comment>
<dbReference type="Proteomes" id="UP000824120">
    <property type="component" value="Chromosome 2"/>
</dbReference>
<organism evidence="1 2">
    <name type="scientific">Solanum commersonii</name>
    <name type="common">Commerson's wild potato</name>
    <name type="synonym">Commerson's nightshade</name>
    <dbReference type="NCBI Taxonomy" id="4109"/>
    <lineage>
        <taxon>Eukaryota</taxon>
        <taxon>Viridiplantae</taxon>
        <taxon>Streptophyta</taxon>
        <taxon>Embryophyta</taxon>
        <taxon>Tracheophyta</taxon>
        <taxon>Spermatophyta</taxon>
        <taxon>Magnoliopsida</taxon>
        <taxon>eudicotyledons</taxon>
        <taxon>Gunneridae</taxon>
        <taxon>Pentapetalae</taxon>
        <taxon>asterids</taxon>
        <taxon>lamiids</taxon>
        <taxon>Solanales</taxon>
        <taxon>Solanaceae</taxon>
        <taxon>Solanoideae</taxon>
        <taxon>Solaneae</taxon>
        <taxon>Solanum</taxon>
    </lineage>
</organism>